<dbReference type="RefSeq" id="XP_033424363.1">
    <property type="nucleotide sequence ID" value="XM_033573811.1"/>
</dbReference>
<dbReference type="Proteomes" id="UP000324241">
    <property type="component" value="Unassembled WGS sequence"/>
</dbReference>
<evidence type="ECO:0000259" key="6">
    <source>
        <dbReference type="Pfam" id="PF04082"/>
    </source>
</evidence>
<dbReference type="GO" id="GO:0006351">
    <property type="term" value="P:DNA-templated transcription"/>
    <property type="evidence" value="ECO:0007669"/>
    <property type="project" value="InterPro"/>
</dbReference>
<dbReference type="InterPro" id="IPR051711">
    <property type="entry name" value="Stress_Response_Reg"/>
</dbReference>
<evidence type="ECO:0000256" key="1">
    <source>
        <dbReference type="ARBA" id="ARBA00004123"/>
    </source>
</evidence>
<dbReference type="GO" id="GO:0005634">
    <property type="term" value="C:nucleus"/>
    <property type="evidence" value="ECO:0007669"/>
    <property type="project" value="UniProtKB-SubCell"/>
</dbReference>
<dbReference type="PANTHER" id="PTHR47540:SF3">
    <property type="entry name" value="ZN(II)2CYS6 TRANSCRIPTION FACTOR (EUROFUNG)"/>
    <property type="match status" value="1"/>
</dbReference>
<dbReference type="GO" id="GO:0045944">
    <property type="term" value="P:positive regulation of transcription by RNA polymerase II"/>
    <property type="evidence" value="ECO:0007669"/>
    <property type="project" value="TreeGrafter"/>
</dbReference>
<comment type="subcellular location">
    <subcellularLocation>
        <location evidence="1">Nucleus</location>
    </subcellularLocation>
</comment>
<dbReference type="OrthoDB" id="2579025at2759"/>
<dbReference type="Pfam" id="PF04082">
    <property type="entry name" value="Fungal_trans"/>
    <property type="match status" value="1"/>
</dbReference>
<feature type="domain" description="Xylanolytic transcriptional activator regulatory" evidence="6">
    <location>
        <begin position="93"/>
        <end position="191"/>
    </location>
</feature>
<gene>
    <name evidence="7" type="ORF">ATNIH1004_009213</name>
</gene>
<dbReference type="VEuPathDB" id="FungiDB:EYZ11_011149"/>
<evidence type="ECO:0000256" key="4">
    <source>
        <dbReference type="ARBA" id="ARBA00023163"/>
    </source>
</evidence>
<dbReference type="AlphaFoldDB" id="A0A5M9MDD7"/>
<keyword evidence="4" id="KW-0804">Transcription</keyword>
<keyword evidence="5" id="KW-0539">Nucleus</keyword>
<proteinExistence type="predicted"/>
<dbReference type="GeneID" id="54331915"/>
<reference evidence="7 8" key="1">
    <citation type="submission" date="2019-08" db="EMBL/GenBank/DDBJ databases">
        <title>The genome sequence of a newly discovered highly antifungal drug resistant Aspergillus species, Aspergillus tanneri NIH 1004.</title>
        <authorList>
            <person name="Mounaud S."/>
            <person name="Singh I."/>
            <person name="Joardar V."/>
            <person name="Pakala S."/>
            <person name="Pakala S."/>
            <person name="Venepally P."/>
            <person name="Chung J.K."/>
            <person name="Losada L."/>
            <person name="Nierman W.C."/>
        </authorList>
    </citation>
    <scope>NUCLEOTIDE SEQUENCE [LARGE SCALE GENOMIC DNA]</scope>
    <source>
        <strain evidence="7 8">NIH1004</strain>
    </source>
</reference>
<dbReference type="PANTHER" id="PTHR47540">
    <property type="entry name" value="THIAMINE REPRESSIBLE GENES REGULATORY PROTEIN THI5"/>
    <property type="match status" value="1"/>
</dbReference>
<organism evidence="7 8">
    <name type="scientific">Aspergillus tanneri</name>
    <dbReference type="NCBI Taxonomy" id="1220188"/>
    <lineage>
        <taxon>Eukaryota</taxon>
        <taxon>Fungi</taxon>
        <taxon>Dikarya</taxon>
        <taxon>Ascomycota</taxon>
        <taxon>Pezizomycotina</taxon>
        <taxon>Eurotiomycetes</taxon>
        <taxon>Eurotiomycetidae</taxon>
        <taxon>Eurotiales</taxon>
        <taxon>Aspergillaceae</taxon>
        <taxon>Aspergillus</taxon>
        <taxon>Aspergillus subgen. Circumdati</taxon>
    </lineage>
</organism>
<keyword evidence="2" id="KW-0805">Transcription regulation</keyword>
<dbReference type="GO" id="GO:0008270">
    <property type="term" value="F:zinc ion binding"/>
    <property type="evidence" value="ECO:0007669"/>
    <property type="project" value="InterPro"/>
</dbReference>
<dbReference type="VEuPathDB" id="FungiDB:EYZ11_010662"/>
<comment type="caution">
    <text evidence="7">The sequence shown here is derived from an EMBL/GenBank/DDBJ whole genome shotgun (WGS) entry which is preliminary data.</text>
</comment>
<accession>A0A5M9MDD7</accession>
<dbReference type="GO" id="GO:0043565">
    <property type="term" value="F:sequence-specific DNA binding"/>
    <property type="evidence" value="ECO:0007669"/>
    <property type="project" value="TreeGrafter"/>
</dbReference>
<dbReference type="EMBL" id="QUQM01000006">
    <property type="protein sequence ID" value="KAA8645002.1"/>
    <property type="molecule type" value="Genomic_DNA"/>
</dbReference>
<evidence type="ECO:0000313" key="7">
    <source>
        <dbReference type="EMBL" id="KAA8645002.1"/>
    </source>
</evidence>
<sequence>MADLQGAYLDLASGASFINRICRRLNQDKTSSCGGGGIPELDFSDCPSVTKFGHKPNSSFYKLDFSVPPLEAALELVVTYFENRPSQDESKSYLLASSRDNKYWFAFGNTVQLLTAFNLHWKWPPNMVKDGNGIYIEQEFRKRTFWSMYTLDKYIYGRPQLLHNKDFDQELPDAVTDQDLFINEPAMASLGSLQVLSPALSLRSQLAEAKQPIFINWLVIWQIFHGNCIPSILLETRRLWQQSC</sequence>
<protein>
    <recommendedName>
        <fullName evidence="6">Xylanolytic transcriptional activator regulatory domain-containing protein</fullName>
    </recommendedName>
</protein>
<evidence type="ECO:0000256" key="2">
    <source>
        <dbReference type="ARBA" id="ARBA00023015"/>
    </source>
</evidence>
<evidence type="ECO:0000313" key="8">
    <source>
        <dbReference type="Proteomes" id="UP000324241"/>
    </source>
</evidence>
<dbReference type="InterPro" id="IPR007219">
    <property type="entry name" value="XnlR_reg_dom"/>
</dbReference>
<keyword evidence="3" id="KW-0238">DNA-binding</keyword>
<evidence type="ECO:0000256" key="5">
    <source>
        <dbReference type="ARBA" id="ARBA00023242"/>
    </source>
</evidence>
<evidence type="ECO:0000256" key="3">
    <source>
        <dbReference type="ARBA" id="ARBA00023125"/>
    </source>
</evidence>
<dbReference type="CDD" id="cd12148">
    <property type="entry name" value="fungal_TF_MHR"/>
    <property type="match status" value="1"/>
</dbReference>
<name>A0A5M9MDD7_9EURO</name>